<keyword evidence="3" id="KW-0520">NAD</keyword>
<dbReference type="GO" id="GO:0017136">
    <property type="term" value="F:histone deacetylase activity, NAD-dependent"/>
    <property type="evidence" value="ECO:0007669"/>
    <property type="project" value="TreeGrafter"/>
</dbReference>
<evidence type="ECO:0000256" key="3">
    <source>
        <dbReference type="ARBA" id="ARBA00023027"/>
    </source>
</evidence>
<comment type="caution">
    <text evidence="6">The sequence shown here is derived from an EMBL/GenBank/DDBJ whole genome shotgun (WGS) entry which is preliminary data.</text>
</comment>
<dbReference type="AlphaFoldDB" id="A0A553ZVW1"/>
<proteinExistence type="predicted"/>
<gene>
    <name evidence="6" type="ORF">FN960_16045</name>
</gene>
<dbReference type="InterPro" id="IPR003000">
    <property type="entry name" value="Sirtuin"/>
</dbReference>
<dbReference type="RefSeq" id="WP_143849872.1">
    <property type="nucleotide sequence ID" value="NZ_VLXZ01000011.1"/>
</dbReference>
<organism evidence="6 7">
    <name type="scientific">Alkalicoccobacillus porphyridii</name>
    <dbReference type="NCBI Taxonomy" id="2597270"/>
    <lineage>
        <taxon>Bacteria</taxon>
        <taxon>Bacillati</taxon>
        <taxon>Bacillota</taxon>
        <taxon>Bacilli</taxon>
        <taxon>Bacillales</taxon>
        <taxon>Bacillaceae</taxon>
        <taxon>Alkalicoccobacillus</taxon>
    </lineage>
</organism>
<dbReference type="NCBIfam" id="NF001754">
    <property type="entry name" value="PRK00481.1-4"/>
    <property type="match status" value="1"/>
</dbReference>
<feature type="domain" description="Deacetylase sirtuin-type" evidence="5">
    <location>
        <begin position="1"/>
        <end position="249"/>
    </location>
</feature>
<dbReference type="EMBL" id="VLXZ01000011">
    <property type="protein sequence ID" value="TSB45446.1"/>
    <property type="molecule type" value="Genomic_DNA"/>
</dbReference>
<keyword evidence="7" id="KW-1185">Reference proteome</keyword>
<dbReference type="Proteomes" id="UP000318521">
    <property type="component" value="Unassembled WGS sequence"/>
</dbReference>
<reference evidence="6 7" key="1">
    <citation type="submission" date="2019-07" db="EMBL/GenBank/DDBJ databases">
        <authorList>
            <person name="Park Y.J."/>
            <person name="Jeong S.E."/>
            <person name="Jung H.S."/>
        </authorList>
    </citation>
    <scope>NUCLEOTIDE SEQUENCE [LARGE SCALE GENOMIC DNA]</scope>
    <source>
        <strain evidence="7">P16(2019)</strain>
    </source>
</reference>
<dbReference type="OrthoDB" id="9800582at2"/>
<keyword evidence="4" id="KW-0862">Zinc</keyword>
<dbReference type="Pfam" id="PF02146">
    <property type="entry name" value="SIR2"/>
    <property type="match status" value="1"/>
</dbReference>
<feature type="binding site" evidence="4">
    <location>
        <position position="132"/>
    </location>
    <ligand>
        <name>Zn(2+)</name>
        <dbReference type="ChEBI" id="CHEBI:29105"/>
    </ligand>
</feature>
<dbReference type="PANTHER" id="PTHR11085:SF4">
    <property type="entry name" value="NAD-DEPENDENT PROTEIN DEACYLASE"/>
    <property type="match status" value="1"/>
</dbReference>
<evidence type="ECO:0000313" key="7">
    <source>
        <dbReference type="Proteomes" id="UP000318521"/>
    </source>
</evidence>
<feature type="binding site" evidence="4">
    <location>
        <position position="129"/>
    </location>
    <ligand>
        <name>Zn(2+)</name>
        <dbReference type="ChEBI" id="CHEBI:29105"/>
    </ligand>
</feature>
<dbReference type="InterPro" id="IPR026591">
    <property type="entry name" value="Sirtuin_cat_small_dom_sf"/>
</dbReference>
<protein>
    <recommendedName>
        <fullName evidence="1">protein acetyllysine N-acetyltransferase</fullName>
        <ecNumber evidence="1">2.3.1.286</ecNumber>
    </recommendedName>
</protein>
<dbReference type="SUPFAM" id="SSF52467">
    <property type="entry name" value="DHS-like NAD/FAD-binding domain"/>
    <property type="match status" value="1"/>
</dbReference>
<feature type="binding site" evidence="4">
    <location>
        <position position="149"/>
    </location>
    <ligand>
        <name>Zn(2+)</name>
        <dbReference type="ChEBI" id="CHEBI:29105"/>
    </ligand>
</feature>
<evidence type="ECO:0000259" key="5">
    <source>
        <dbReference type="PROSITE" id="PS50305"/>
    </source>
</evidence>
<feature type="binding site" evidence="4">
    <location>
        <position position="154"/>
    </location>
    <ligand>
        <name>Zn(2+)</name>
        <dbReference type="ChEBI" id="CHEBI:29105"/>
    </ligand>
</feature>
<evidence type="ECO:0000256" key="4">
    <source>
        <dbReference type="PROSITE-ProRule" id="PRU00236"/>
    </source>
</evidence>
<dbReference type="PANTHER" id="PTHR11085">
    <property type="entry name" value="NAD-DEPENDENT PROTEIN DEACYLASE SIRTUIN-5, MITOCHONDRIAL-RELATED"/>
    <property type="match status" value="1"/>
</dbReference>
<dbReference type="InterPro" id="IPR050134">
    <property type="entry name" value="NAD-dep_sirtuin_deacylases"/>
</dbReference>
<evidence type="ECO:0000256" key="2">
    <source>
        <dbReference type="ARBA" id="ARBA00022679"/>
    </source>
</evidence>
<dbReference type="Gene3D" id="3.30.1600.10">
    <property type="entry name" value="SIR2/SIRT2 'Small Domain"/>
    <property type="match status" value="1"/>
</dbReference>
<dbReference type="CDD" id="cd01407">
    <property type="entry name" value="SIR2-fam"/>
    <property type="match status" value="1"/>
</dbReference>
<dbReference type="InterPro" id="IPR026590">
    <property type="entry name" value="Ssirtuin_cat_dom"/>
</dbReference>
<evidence type="ECO:0000256" key="1">
    <source>
        <dbReference type="ARBA" id="ARBA00012928"/>
    </source>
</evidence>
<dbReference type="Gene3D" id="3.40.50.1220">
    <property type="entry name" value="TPP-binding domain"/>
    <property type="match status" value="1"/>
</dbReference>
<keyword evidence="4" id="KW-0479">Metal-binding</keyword>
<keyword evidence="2" id="KW-0808">Transferase</keyword>
<dbReference type="PROSITE" id="PS50305">
    <property type="entry name" value="SIRTUIN"/>
    <property type="match status" value="1"/>
</dbReference>
<dbReference type="GO" id="GO:0070403">
    <property type="term" value="F:NAD+ binding"/>
    <property type="evidence" value="ECO:0007669"/>
    <property type="project" value="InterPro"/>
</dbReference>
<dbReference type="GO" id="GO:0046872">
    <property type="term" value="F:metal ion binding"/>
    <property type="evidence" value="ECO:0007669"/>
    <property type="project" value="UniProtKB-KW"/>
</dbReference>
<dbReference type="EC" id="2.3.1.286" evidence="1"/>
<dbReference type="InterPro" id="IPR029035">
    <property type="entry name" value="DHS-like_NAD/FAD-binding_dom"/>
</dbReference>
<accession>A0A553ZVW1</accession>
<feature type="active site" description="Proton acceptor" evidence="4">
    <location>
        <position position="121"/>
    </location>
</feature>
<evidence type="ECO:0000313" key="6">
    <source>
        <dbReference type="EMBL" id="TSB45446.1"/>
    </source>
</evidence>
<name>A0A553ZVW1_9BACI</name>
<sequence length="250" mass="28479">MTDYTQLRRLIKEASTITVLTGAGVSTASGIPDFRSAGGLWSEDRSREYYMSNRYFQKDPVDFWRKYKEIFRIKLLKGFQPNPVHFFLKDLERIGKKIYIVTQNVDGLHKAAGSNQIIEYHGSLDTASCPRCGTKIKLDEILANETPLCPMKECGKIVRPDIVLFGDPITKHGEAEAFIQSSDLLLTMGTSLQVSPFNLLPEYAVFELNMKSAIINREHTMMDEVFQCRVHGELSEIVTLLHRDLVKDTW</sequence>